<dbReference type="Proteomes" id="UP000654075">
    <property type="component" value="Unassembled WGS sequence"/>
</dbReference>
<name>A0A813D728_POLGL</name>
<evidence type="ECO:0000313" key="2">
    <source>
        <dbReference type="EMBL" id="CAE8583728.1"/>
    </source>
</evidence>
<reference evidence="2" key="1">
    <citation type="submission" date="2021-02" db="EMBL/GenBank/DDBJ databases">
        <authorList>
            <person name="Dougan E. K."/>
            <person name="Rhodes N."/>
            <person name="Thang M."/>
            <person name="Chan C."/>
        </authorList>
    </citation>
    <scope>NUCLEOTIDE SEQUENCE</scope>
</reference>
<feature type="compositionally biased region" description="Low complexity" evidence="1">
    <location>
        <begin position="337"/>
        <end position="346"/>
    </location>
</feature>
<dbReference type="AlphaFoldDB" id="A0A813D728"/>
<feature type="compositionally biased region" description="Low complexity" evidence="1">
    <location>
        <begin position="458"/>
        <end position="477"/>
    </location>
</feature>
<feature type="compositionally biased region" description="Polar residues" evidence="1">
    <location>
        <begin position="207"/>
        <end position="223"/>
    </location>
</feature>
<feature type="non-terminal residue" evidence="2">
    <location>
        <position position="1"/>
    </location>
</feature>
<feature type="compositionally biased region" description="Acidic residues" evidence="1">
    <location>
        <begin position="224"/>
        <end position="237"/>
    </location>
</feature>
<feature type="region of interest" description="Disordered" evidence="1">
    <location>
        <begin position="181"/>
        <end position="257"/>
    </location>
</feature>
<gene>
    <name evidence="2" type="ORF">PGLA1383_LOCUS2680</name>
</gene>
<feature type="compositionally biased region" description="Basic and acidic residues" evidence="1">
    <location>
        <begin position="238"/>
        <end position="253"/>
    </location>
</feature>
<dbReference type="EMBL" id="CAJNNV010000845">
    <property type="protein sequence ID" value="CAE8583728.1"/>
    <property type="molecule type" value="Genomic_DNA"/>
</dbReference>
<sequence length="549" mass="57326">MTPSNVRPMGPPAEQNASRELIDLAKVLRNVLRCSTQRRQVAAWEALRWQGHCQRPDPVANGKGLSRGSAASRSPSEASNTEAALVVQLWKSALRQNIGDVEKALRASAEAAEQALGAEPSERSPCDFSLLPEEGSESTPVASPEFAVRRPTNDKVLFPQHFHASGQVLVPAVPRLQLGVKPDADLGAPPARPVRSSIAPEVRESLDPSSESCKANEGSIGQSDSDEEDDEEPETEVFEARTSEAPERSKPSERPVPVLRLSMIQAAGDEIAVSAATFVRSEPTPSASSSGPPPMTSVAPARPVALYTPRLQACQRGREFSIGRGETSRPSVLVPRTAAPSAATTSQRLRSFATPIDSRFAFRAPPRRSPGATTRTGSTSSSARLSGASPHNNRNNSNNSNNNSASPSRPAVGNAPCVGASHVGASPVDVQRASPPNIAAHRRIQSPQPIAASSVPRTAVSPTASAPTVATTRLASRPSASSVAVPVRVASVSESPSAAARRAKVFSAIYGGTGLQQQVQRTSLRRSAAASVAYAAAAALASAAESLSP</sequence>
<accession>A0A813D728</accession>
<feature type="region of interest" description="Disordered" evidence="1">
    <location>
        <begin position="53"/>
        <end position="78"/>
    </location>
</feature>
<evidence type="ECO:0000256" key="1">
    <source>
        <dbReference type="SAM" id="MobiDB-lite"/>
    </source>
</evidence>
<evidence type="ECO:0000313" key="3">
    <source>
        <dbReference type="Proteomes" id="UP000654075"/>
    </source>
</evidence>
<organism evidence="2 3">
    <name type="scientific">Polarella glacialis</name>
    <name type="common">Dinoflagellate</name>
    <dbReference type="NCBI Taxonomy" id="89957"/>
    <lineage>
        <taxon>Eukaryota</taxon>
        <taxon>Sar</taxon>
        <taxon>Alveolata</taxon>
        <taxon>Dinophyceae</taxon>
        <taxon>Suessiales</taxon>
        <taxon>Suessiaceae</taxon>
        <taxon>Polarella</taxon>
    </lineage>
</organism>
<protein>
    <submittedName>
        <fullName evidence="2">Uncharacterized protein</fullName>
    </submittedName>
</protein>
<proteinExistence type="predicted"/>
<comment type="caution">
    <text evidence="2">The sequence shown here is derived from an EMBL/GenBank/DDBJ whole genome shotgun (WGS) entry which is preliminary data.</text>
</comment>
<feature type="compositionally biased region" description="Polar residues" evidence="1">
    <location>
        <begin position="69"/>
        <end position="78"/>
    </location>
</feature>
<feature type="compositionally biased region" description="Low complexity" evidence="1">
    <location>
        <begin position="281"/>
        <end position="290"/>
    </location>
</feature>
<feature type="region of interest" description="Disordered" evidence="1">
    <location>
        <begin position="280"/>
        <end position="300"/>
    </location>
</feature>
<keyword evidence="3" id="KW-1185">Reference proteome</keyword>
<feature type="region of interest" description="Disordered" evidence="1">
    <location>
        <begin position="450"/>
        <end position="477"/>
    </location>
</feature>
<feature type="region of interest" description="Disordered" evidence="1">
    <location>
        <begin position="112"/>
        <end position="144"/>
    </location>
</feature>
<feature type="compositionally biased region" description="Low complexity" evidence="1">
    <location>
        <begin position="358"/>
        <end position="411"/>
    </location>
</feature>
<feature type="region of interest" description="Disordered" evidence="1">
    <location>
        <begin position="317"/>
        <end position="420"/>
    </location>
</feature>